<dbReference type="Pfam" id="PF03193">
    <property type="entry name" value="RsgA_GTPase"/>
    <property type="match status" value="1"/>
</dbReference>
<dbReference type="InterPro" id="IPR027417">
    <property type="entry name" value="P-loop_NTPase"/>
</dbReference>
<keyword evidence="5" id="KW-1185">Reference proteome</keyword>
<evidence type="ECO:0000256" key="2">
    <source>
        <dbReference type="SAM" id="MobiDB-lite"/>
    </source>
</evidence>
<feature type="domain" description="EngC GTPase" evidence="3">
    <location>
        <begin position="27"/>
        <end position="68"/>
    </location>
</feature>
<dbReference type="GO" id="GO:0005525">
    <property type="term" value="F:GTP binding"/>
    <property type="evidence" value="ECO:0007669"/>
    <property type="project" value="InterPro"/>
</dbReference>
<organism evidence="4 5">
    <name type="scientific">Primorskyibacter flagellatus</name>
    <dbReference type="NCBI Taxonomy" id="1387277"/>
    <lineage>
        <taxon>Bacteria</taxon>
        <taxon>Pseudomonadati</taxon>
        <taxon>Pseudomonadota</taxon>
        <taxon>Alphaproteobacteria</taxon>
        <taxon>Rhodobacterales</taxon>
        <taxon>Roseobacteraceae</taxon>
        <taxon>Primorskyibacter</taxon>
    </lineage>
</organism>
<dbReference type="GO" id="GO:0003924">
    <property type="term" value="F:GTPase activity"/>
    <property type="evidence" value="ECO:0007669"/>
    <property type="project" value="InterPro"/>
</dbReference>
<dbReference type="RefSeq" id="WP_188478863.1">
    <property type="nucleotide sequence ID" value="NZ_BMFJ01000002.1"/>
</dbReference>
<dbReference type="PANTHER" id="PTHR32120:SF10">
    <property type="entry name" value="SMALL RIBOSOMAL SUBUNIT BIOGENESIS GTPASE RSGA"/>
    <property type="match status" value="1"/>
</dbReference>
<accession>A0A917AC32</accession>
<name>A0A917AC32_9RHOB</name>
<dbReference type="GO" id="GO:0042254">
    <property type="term" value="P:ribosome biogenesis"/>
    <property type="evidence" value="ECO:0007669"/>
    <property type="project" value="UniProtKB-KW"/>
</dbReference>
<dbReference type="SUPFAM" id="SSF52540">
    <property type="entry name" value="P-loop containing nucleoside triphosphate hydrolases"/>
    <property type="match status" value="1"/>
</dbReference>
<dbReference type="InterPro" id="IPR010914">
    <property type="entry name" value="RsgA_GTPase_dom"/>
</dbReference>
<feature type="region of interest" description="Disordered" evidence="2">
    <location>
        <begin position="135"/>
        <end position="161"/>
    </location>
</feature>
<comment type="caution">
    <text evidence="4">The sequence shown here is derived from an EMBL/GenBank/DDBJ whole genome shotgun (WGS) entry which is preliminary data.</text>
</comment>
<proteinExistence type="predicted"/>
<evidence type="ECO:0000256" key="1">
    <source>
        <dbReference type="ARBA" id="ARBA00022517"/>
    </source>
</evidence>
<dbReference type="InterPro" id="IPR004881">
    <property type="entry name" value="Ribosome_biogen_GTPase_RsgA"/>
</dbReference>
<dbReference type="Proteomes" id="UP000612855">
    <property type="component" value="Unassembled WGS sequence"/>
</dbReference>
<sequence>MTLYSLAYLGWTPALSRASQSLAGDLALTRDIREDDARGRHTTTARYLRRTHAGGWLIDTPGMRELGLIEAGDGIAEVFAEIEALALDCRFRDCSHVAEPGCAVQAAIACSEIDGDRLARWNKLKREDRIATETVAETRARHRSREKLYASGRARSREKRR</sequence>
<dbReference type="Gene3D" id="1.10.40.50">
    <property type="entry name" value="Probable gtpase engc, domain 3"/>
    <property type="match status" value="1"/>
</dbReference>
<dbReference type="AlphaFoldDB" id="A0A917AC32"/>
<protein>
    <recommendedName>
        <fullName evidence="3">EngC GTPase domain-containing protein</fullName>
    </recommendedName>
</protein>
<dbReference type="Gene3D" id="3.40.50.300">
    <property type="entry name" value="P-loop containing nucleotide triphosphate hydrolases"/>
    <property type="match status" value="1"/>
</dbReference>
<evidence type="ECO:0000313" key="4">
    <source>
        <dbReference type="EMBL" id="GGE42468.1"/>
    </source>
</evidence>
<evidence type="ECO:0000259" key="3">
    <source>
        <dbReference type="Pfam" id="PF03193"/>
    </source>
</evidence>
<reference evidence="5" key="1">
    <citation type="journal article" date="2019" name="Int. J. Syst. Evol. Microbiol.">
        <title>The Global Catalogue of Microorganisms (GCM) 10K type strain sequencing project: providing services to taxonomists for standard genome sequencing and annotation.</title>
        <authorList>
            <consortium name="The Broad Institute Genomics Platform"/>
            <consortium name="The Broad Institute Genome Sequencing Center for Infectious Disease"/>
            <person name="Wu L."/>
            <person name="Ma J."/>
        </authorList>
    </citation>
    <scope>NUCLEOTIDE SEQUENCE [LARGE SCALE GENOMIC DNA]</scope>
    <source>
        <strain evidence="5">CGMCC 1.12664</strain>
    </source>
</reference>
<keyword evidence="1" id="KW-0690">Ribosome biogenesis</keyword>
<gene>
    <name evidence="4" type="ORF">GCM10011360_32340</name>
</gene>
<dbReference type="PANTHER" id="PTHR32120">
    <property type="entry name" value="SMALL RIBOSOMAL SUBUNIT BIOGENESIS GTPASE RSGA"/>
    <property type="match status" value="1"/>
</dbReference>
<dbReference type="EMBL" id="BMFJ01000002">
    <property type="protein sequence ID" value="GGE42468.1"/>
    <property type="molecule type" value="Genomic_DNA"/>
</dbReference>
<evidence type="ECO:0000313" key="5">
    <source>
        <dbReference type="Proteomes" id="UP000612855"/>
    </source>
</evidence>